<organism evidence="2">
    <name type="scientific">Rhipicephalus zambeziensis</name>
    <dbReference type="NCBI Taxonomy" id="60191"/>
    <lineage>
        <taxon>Eukaryota</taxon>
        <taxon>Metazoa</taxon>
        <taxon>Ecdysozoa</taxon>
        <taxon>Arthropoda</taxon>
        <taxon>Chelicerata</taxon>
        <taxon>Arachnida</taxon>
        <taxon>Acari</taxon>
        <taxon>Parasitiformes</taxon>
        <taxon>Ixodida</taxon>
        <taxon>Ixodoidea</taxon>
        <taxon>Ixodidae</taxon>
        <taxon>Rhipicephalinae</taxon>
        <taxon>Rhipicephalus</taxon>
        <taxon>Rhipicephalus</taxon>
    </lineage>
</organism>
<dbReference type="AlphaFoldDB" id="A0A224YCB8"/>
<evidence type="ECO:0000256" key="1">
    <source>
        <dbReference type="SAM" id="SignalP"/>
    </source>
</evidence>
<sequence>MTSATKRCAIAVFYFFLRMLAQPSLADDDRSASQYQISEDYFRYPPMNLTKFLDTDETIWTYYTTSNKLKRCKADQTASITPYETLFTRTYIQNNKSLTKLLWGIFTYESNNPWEPCDAMDVGKKVPFTYNQRKTTYDLRVRNSSVGDPDRECMEMFRDYFARGVKILCLYNNSCQELHQPNF</sequence>
<feature type="chain" id="PRO_5013234226" evidence="1">
    <location>
        <begin position="27"/>
        <end position="183"/>
    </location>
</feature>
<dbReference type="EMBL" id="GFPF01004202">
    <property type="protein sequence ID" value="MAA15348.1"/>
    <property type="molecule type" value="Transcribed_RNA"/>
</dbReference>
<evidence type="ECO:0000313" key="2">
    <source>
        <dbReference type="EMBL" id="MAA15348.1"/>
    </source>
</evidence>
<reference evidence="2" key="1">
    <citation type="journal article" date="2017" name="Parasit. Vectors">
        <title>Sialotranscriptomics of Rhipicephalus zambeziensis reveals intricate expression profiles of secretory proteins and suggests tight temporal transcriptional regulation during blood-feeding.</title>
        <authorList>
            <person name="de Castro M.H."/>
            <person name="de Klerk D."/>
            <person name="Pienaar R."/>
            <person name="Rees D.J.G."/>
            <person name="Mans B.J."/>
        </authorList>
    </citation>
    <scope>NUCLEOTIDE SEQUENCE</scope>
    <source>
        <tissue evidence="2">Salivary glands</tissue>
    </source>
</reference>
<proteinExistence type="predicted"/>
<accession>A0A224YCB8</accession>
<feature type="signal peptide" evidence="1">
    <location>
        <begin position="1"/>
        <end position="26"/>
    </location>
</feature>
<keyword evidence="1" id="KW-0732">Signal</keyword>
<protein>
    <submittedName>
        <fullName evidence="2">Lipocalin</fullName>
    </submittedName>
</protein>
<name>A0A224YCB8_9ACAR</name>